<evidence type="ECO:0000313" key="2">
    <source>
        <dbReference type="Proteomes" id="UP000028134"/>
    </source>
</evidence>
<gene>
    <name evidence="1" type="ORF">M097_2256</name>
</gene>
<accession>A0A078R6K8</accession>
<reference evidence="1 2" key="1">
    <citation type="submission" date="2014-04" db="EMBL/GenBank/DDBJ databases">
        <authorList>
            <person name="Sears C."/>
            <person name="Carroll K."/>
            <person name="Sack B.R."/>
            <person name="Qadri F."/>
            <person name="Myers L.L."/>
            <person name="Chung G.-T."/>
            <person name="Escheverria P."/>
            <person name="Fraser C.M."/>
            <person name="Sadzewicz L."/>
            <person name="Shefchek K.A."/>
            <person name="Tallon L."/>
            <person name="Das S.P."/>
            <person name="Daugherty S."/>
            <person name="Mongodin E.F."/>
        </authorList>
    </citation>
    <scope>NUCLEOTIDE SEQUENCE [LARGE SCALE GENOMIC DNA]</scope>
    <source>
        <strain evidence="2">3775 SL(B) 10 (iv)</strain>
    </source>
</reference>
<evidence type="ECO:0000313" key="1">
    <source>
        <dbReference type="EMBL" id="KDS31058.1"/>
    </source>
</evidence>
<dbReference type="Proteomes" id="UP000028134">
    <property type="component" value="Unassembled WGS sequence"/>
</dbReference>
<comment type="caution">
    <text evidence="1">The sequence shown here is derived from an EMBL/GenBank/DDBJ whole genome shotgun (WGS) entry which is preliminary data.</text>
</comment>
<organism evidence="1 2">
    <name type="scientific">Phocaeicola vulgatus str. 3775 SL</name>
    <name type="common">B</name>
    <name type="synonym">iv</name>
    <dbReference type="NCBI Taxonomy" id="1339350"/>
    <lineage>
        <taxon>Bacteria</taxon>
        <taxon>Pseudomonadati</taxon>
        <taxon>Bacteroidota</taxon>
        <taxon>Bacteroidia</taxon>
        <taxon>Bacteroidales</taxon>
        <taxon>Bacteroidaceae</taxon>
        <taxon>Phocaeicola</taxon>
    </lineage>
</organism>
<name>A0A078R6K8_PHOVU</name>
<proteinExistence type="predicted"/>
<dbReference type="EMBL" id="JNHI01000010">
    <property type="protein sequence ID" value="KDS31058.1"/>
    <property type="molecule type" value="Genomic_DNA"/>
</dbReference>
<dbReference type="PATRIC" id="fig|1339350.3.peg.2161"/>
<protein>
    <submittedName>
        <fullName evidence="1">Uncharacterized protein</fullName>
    </submittedName>
</protein>
<dbReference type="AlphaFoldDB" id="A0A078R6K8"/>
<sequence>MKKGCTNKINKKLKNKGLHLYIENEFFVKNLFVPIKMLKR</sequence>